<feature type="transmembrane region" description="Helical" evidence="1">
    <location>
        <begin position="168"/>
        <end position="194"/>
    </location>
</feature>
<reference evidence="3 4" key="1">
    <citation type="submission" date="2017-08" db="EMBL/GenBank/DDBJ databases">
        <title>Infants hospitalized years apart are colonized by the same room-sourced microbial strains.</title>
        <authorList>
            <person name="Brooks B."/>
            <person name="Olm M.R."/>
            <person name="Firek B.A."/>
            <person name="Baker R."/>
            <person name="Thomas B.C."/>
            <person name="Morowitz M.J."/>
            <person name="Banfield J.F."/>
        </authorList>
    </citation>
    <scope>NUCLEOTIDE SEQUENCE [LARGE SCALE GENOMIC DNA]</scope>
    <source>
        <strain evidence="3">S2_003_000_R2_4</strain>
    </source>
</reference>
<evidence type="ECO:0000259" key="2">
    <source>
        <dbReference type="Pfam" id="PF12501"/>
    </source>
</evidence>
<proteinExistence type="predicted"/>
<keyword evidence="1" id="KW-0812">Transmembrane</keyword>
<protein>
    <submittedName>
        <fullName evidence="3">Phosphate ABC transporter permease subunit PstC</fullName>
    </submittedName>
</protein>
<dbReference type="InterPro" id="IPR022182">
    <property type="entry name" value="PstC_N"/>
</dbReference>
<dbReference type="Proteomes" id="UP000249393">
    <property type="component" value="Unassembled WGS sequence"/>
</dbReference>
<evidence type="ECO:0000313" key="3">
    <source>
        <dbReference type="EMBL" id="PZR30723.1"/>
    </source>
</evidence>
<dbReference type="RefSeq" id="WP_304282764.1">
    <property type="nucleotide sequence ID" value="NZ_QFQZ01000117.1"/>
</dbReference>
<keyword evidence="1" id="KW-1133">Transmembrane helix</keyword>
<keyword evidence="1" id="KW-0472">Membrane</keyword>
<dbReference type="AlphaFoldDB" id="A0A2W5UYQ6"/>
<feature type="transmembrane region" description="Helical" evidence="1">
    <location>
        <begin position="230"/>
        <end position="252"/>
    </location>
</feature>
<feature type="transmembrane region" description="Helical" evidence="1">
    <location>
        <begin position="43"/>
        <end position="65"/>
    </location>
</feature>
<feature type="non-terminal residue" evidence="3">
    <location>
        <position position="256"/>
    </location>
</feature>
<dbReference type="EMBL" id="QFQZ01000117">
    <property type="protein sequence ID" value="PZR30723.1"/>
    <property type="molecule type" value="Genomic_DNA"/>
</dbReference>
<sequence length="256" mass="27112">MLTWLSLLVLALFSGAAFMAGRRRAVAAAGGRARVLHSLPDYYGTYAALWAGVPAALLLLLGVMFGGRIEDAILQSERPAAVQALEVDRQAVFYSDAHAIAAGQAPSEVTYDGELKTALDAKVAEARRIETFLKVGILGAAAVLALAGFLLAFPKISTEFRARNRVEGWIGVLLIGCSVAAVLTTLGIVLSLVWESWRFFQSVNPISFLFGTEWSPQIAMRADQVASAGAFGAVPLFAGTFLIMLIAMLVAAPVGL</sequence>
<feature type="transmembrane region" description="Helical" evidence="1">
    <location>
        <begin position="132"/>
        <end position="153"/>
    </location>
</feature>
<dbReference type="Pfam" id="PF12501">
    <property type="entry name" value="DUF3708"/>
    <property type="match status" value="1"/>
</dbReference>
<dbReference type="GO" id="GO:0006817">
    <property type="term" value="P:phosphate ion transport"/>
    <property type="evidence" value="ECO:0007669"/>
    <property type="project" value="InterPro"/>
</dbReference>
<evidence type="ECO:0000256" key="1">
    <source>
        <dbReference type="SAM" id="Phobius"/>
    </source>
</evidence>
<gene>
    <name evidence="3" type="ORF">DI526_21705</name>
</gene>
<comment type="caution">
    <text evidence="3">The sequence shown here is derived from an EMBL/GenBank/DDBJ whole genome shotgun (WGS) entry which is preliminary data.</text>
</comment>
<name>A0A2W5UYQ6_9CAUL</name>
<evidence type="ECO:0000313" key="4">
    <source>
        <dbReference type="Proteomes" id="UP000249393"/>
    </source>
</evidence>
<accession>A0A2W5UYQ6</accession>
<feature type="domain" description="ABC transporter phosphate permease PstC N-terminal" evidence="2">
    <location>
        <begin position="7"/>
        <end position="183"/>
    </location>
</feature>
<organism evidence="3 4">
    <name type="scientific">Caulobacter segnis</name>
    <dbReference type="NCBI Taxonomy" id="88688"/>
    <lineage>
        <taxon>Bacteria</taxon>
        <taxon>Pseudomonadati</taxon>
        <taxon>Pseudomonadota</taxon>
        <taxon>Alphaproteobacteria</taxon>
        <taxon>Caulobacterales</taxon>
        <taxon>Caulobacteraceae</taxon>
        <taxon>Caulobacter</taxon>
    </lineage>
</organism>